<evidence type="ECO:0000259" key="7">
    <source>
        <dbReference type="PROSITE" id="PS50835"/>
    </source>
</evidence>
<name>A0AAJ7XFR4_PETMA</name>
<dbReference type="Proteomes" id="UP001318040">
    <property type="component" value="Chromosome 62"/>
</dbReference>
<dbReference type="InterPro" id="IPR003598">
    <property type="entry name" value="Ig_sub2"/>
</dbReference>
<dbReference type="GO" id="GO:0007155">
    <property type="term" value="P:cell adhesion"/>
    <property type="evidence" value="ECO:0007669"/>
    <property type="project" value="UniProtKB-KW"/>
</dbReference>
<dbReference type="KEGG" id="pmrn:116955861"/>
<evidence type="ECO:0000256" key="4">
    <source>
        <dbReference type="ARBA" id="ARBA00023319"/>
    </source>
</evidence>
<keyword evidence="2" id="KW-0325">Glycoprotein</keyword>
<organism evidence="8 9">
    <name type="scientific">Petromyzon marinus</name>
    <name type="common">Sea lamprey</name>
    <dbReference type="NCBI Taxonomy" id="7757"/>
    <lineage>
        <taxon>Eukaryota</taxon>
        <taxon>Metazoa</taxon>
        <taxon>Chordata</taxon>
        <taxon>Craniata</taxon>
        <taxon>Vertebrata</taxon>
        <taxon>Cyclostomata</taxon>
        <taxon>Hyperoartia</taxon>
        <taxon>Petromyzontiformes</taxon>
        <taxon>Petromyzontidae</taxon>
        <taxon>Petromyzon</taxon>
    </lineage>
</organism>
<keyword evidence="3" id="KW-0130">Cell adhesion</keyword>
<evidence type="ECO:0000256" key="5">
    <source>
        <dbReference type="ARBA" id="ARBA00037995"/>
    </source>
</evidence>
<comment type="subcellular location">
    <subcellularLocation>
        <location evidence="1">Cell membrane</location>
        <topology evidence="1">Lipid-anchor</topology>
        <topology evidence="1">GPI-anchor</topology>
    </subcellularLocation>
</comment>
<dbReference type="Gene3D" id="2.60.40.10">
    <property type="entry name" value="Immunoglobulins"/>
    <property type="match status" value="2"/>
</dbReference>
<dbReference type="InterPro" id="IPR003599">
    <property type="entry name" value="Ig_sub"/>
</dbReference>
<comment type="similarity">
    <text evidence="5">Belongs to the immunoglobulin superfamily. IgLON family.</text>
</comment>
<gene>
    <name evidence="9" type="primary">LOC116955861</name>
</gene>
<dbReference type="InterPro" id="IPR050876">
    <property type="entry name" value="IgLON_domain"/>
</dbReference>
<dbReference type="SMART" id="SM00408">
    <property type="entry name" value="IGc2"/>
    <property type="match status" value="1"/>
</dbReference>
<feature type="domain" description="Ig-like" evidence="7">
    <location>
        <begin position="51"/>
        <end position="139"/>
    </location>
</feature>
<dbReference type="AlphaFoldDB" id="A0AAJ7XFR4"/>
<dbReference type="InterPro" id="IPR013151">
    <property type="entry name" value="Immunoglobulin_dom"/>
</dbReference>
<dbReference type="PANTHER" id="PTHR42757:SF32">
    <property type="entry name" value="PROTEIN AMALGAM"/>
    <property type="match status" value="1"/>
</dbReference>
<evidence type="ECO:0000256" key="6">
    <source>
        <dbReference type="SAM" id="Phobius"/>
    </source>
</evidence>
<evidence type="ECO:0000313" key="9">
    <source>
        <dbReference type="RefSeq" id="XP_032833074.1"/>
    </source>
</evidence>
<feature type="transmembrane region" description="Helical" evidence="6">
    <location>
        <begin position="172"/>
        <end position="189"/>
    </location>
</feature>
<dbReference type="SMART" id="SM00409">
    <property type="entry name" value="IG"/>
    <property type="match status" value="1"/>
</dbReference>
<accession>A0AAJ7XFR4</accession>
<protein>
    <submittedName>
        <fullName evidence="9">Neuronal growth regulator 1-like</fullName>
    </submittedName>
</protein>
<keyword evidence="6" id="KW-0472">Membrane</keyword>
<feature type="non-terminal residue" evidence="9">
    <location>
        <position position="1"/>
    </location>
</feature>
<dbReference type="InterPro" id="IPR007110">
    <property type="entry name" value="Ig-like_dom"/>
</dbReference>
<evidence type="ECO:0000313" key="8">
    <source>
        <dbReference type="Proteomes" id="UP001318040"/>
    </source>
</evidence>
<keyword evidence="6" id="KW-1133">Transmembrane helix</keyword>
<dbReference type="InterPro" id="IPR013783">
    <property type="entry name" value="Ig-like_fold"/>
</dbReference>
<dbReference type="GO" id="GO:0098552">
    <property type="term" value="C:side of membrane"/>
    <property type="evidence" value="ECO:0007669"/>
    <property type="project" value="UniProtKB-KW"/>
</dbReference>
<proteinExistence type="inferred from homology"/>
<evidence type="ECO:0000256" key="3">
    <source>
        <dbReference type="ARBA" id="ARBA00022889"/>
    </source>
</evidence>
<evidence type="ECO:0000256" key="2">
    <source>
        <dbReference type="ARBA" id="ARBA00022622"/>
    </source>
</evidence>
<keyword evidence="2" id="KW-0449">Lipoprotein</keyword>
<dbReference type="CDD" id="cd00096">
    <property type="entry name" value="Ig"/>
    <property type="match status" value="1"/>
</dbReference>
<dbReference type="GO" id="GO:0005886">
    <property type="term" value="C:plasma membrane"/>
    <property type="evidence" value="ECO:0007669"/>
    <property type="project" value="UniProtKB-SubCell"/>
</dbReference>
<dbReference type="Pfam" id="PF00047">
    <property type="entry name" value="ig"/>
    <property type="match status" value="1"/>
</dbReference>
<evidence type="ECO:0000256" key="1">
    <source>
        <dbReference type="ARBA" id="ARBA00004609"/>
    </source>
</evidence>
<keyword evidence="8" id="KW-1185">Reference proteome</keyword>
<dbReference type="RefSeq" id="XP_032833074.1">
    <property type="nucleotide sequence ID" value="XM_032977183.1"/>
</dbReference>
<keyword evidence="4" id="KW-0393">Immunoglobulin domain</keyword>
<dbReference type="PROSITE" id="PS50835">
    <property type="entry name" value="IG_LIKE"/>
    <property type="match status" value="1"/>
</dbReference>
<reference evidence="9" key="1">
    <citation type="submission" date="2025-08" db="UniProtKB">
        <authorList>
            <consortium name="RefSeq"/>
        </authorList>
    </citation>
    <scope>IDENTIFICATION</scope>
    <source>
        <tissue evidence="9">Sperm</tissue>
    </source>
</reference>
<dbReference type="SUPFAM" id="SSF48726">
    <property type="entry name" value="Immunoglobulin"/>
    <property type="match status" value="2"/>
</dbReference>
<sequence>TTVAKDDEYEGEYLEIEGISRDQAGEYQCSATNDVASPDTRRVRVTVNFAPTYVDVRNLGMMLGHQGSLRCETAALPAPNFEWFRNDKRLVSGVRGLLITVSGRRSVLTFPNVTEELYGNYTCLVFNSLGGANSSLLLNRATALANPAQIQGTGTVRDGAGGGATASGAPSLPLLLLLLLGLSSNVFVFRM</sequence>
<keyword evidence="2" id="KW-0336">GPI-anchor</keyword>
<keyword evidence="6" id="KW-0812">Transmembrane</keyword>
<dbReference type="InterPro" id="IPR036179">
    <property type="entry name" value="Ig-like_dom_sf"/>
</dbReference>
<dbReference type="PANTHER" id="PTHR42757">
    <property type="entry name" value="IGLON FAMILY OF IMMUNOGLOBULIN SUPERFAMILY-RELATED"/>
    <property type="match status" value="1"/>
</dbReference>